<dbReference type="FunFam" id="3.40.50.720:FF:000019">
    <property type="entry name" value="Glycerol-3-phosphate dehydrogenase [NAD(P)+]"/>
    <property type="match status" value="1"/>
</dbReference>
<dbReference type="InterPro" id="IPR036291">
    <property type="entry name" value="NAD(P)-bd_dom_sf"/>
</dbReference>
<accession>A0A1H6FA66</accession>
<comment type="subcellular location">
    <subcellularLocation>
        <location evidence="13">Cytoplasm</location>
    </subcellularLocation>
</comment>
<dbReference type="InterPro" id="IPR011128">
    <property type="entry name" value="G3P_DH_NAD-dep_N"/>
</dbReference>
<evidence type="ECO:0000256" key="9">
    <source>
        <dbReference type="ARBA" id="ARBA00052716"/>
    </source>
</evidence>
<feature type="binding site" evidence="13">
    <location>
        <position position="13"/>
    </location>
    <ligand>
        <name>NADPH</name>
        <dbReference type="ChEBI" id="CHEBI:57783"/>
    </ligand>
</feature>
<feature type="binding site" evidence="13">
    <location>
        <position position="51"/>
    </location>
    <ligand>
        <name>NADPH</name>
        <dbReference type="ChEBI" id="CHEBI:57783"/>
    </ligand>
</feature>
<dbReference type="UniPathway" id="UPA00940"/>
<evidence type="ECO:0000256" key="7">
    <source>
        <dbReference type="ARBA" id="ARBA00023209"/>
    </source>
</evidence>
<keyword evidence="21" id="KW-1185">Reference proteome</keyword>
<evidence type="ECO:0000256" key="2">
    <source>
        <dbReference type="ARBA" id="ARBA00022516"/>
    </source>
</evidence>
<evidence type="ECO:0000256" key="11">
    <source>
        <dbReference type="ARBA" id="ARBA00069372"/>
    </source>
</evidence>
<evidence type="ECO:0000256" key="4">
    <source>
        <dbReference type="ARBA" id="ARBA00023002"/>
    </source>
</evidence>
<gene>
    <name evidence="13 20" type="primary">gpsA</name>
    <name evidence="20" type="ORF">MBHS_02858</name>
</gene>
<feature type="binding site" evidence="16">
    <location>
        <position position="141"/>
    </location>
    <ligand>
        <name>NAD(+)</name>
        <dbReference type="ChEBI" id="CHEBI:57540"/>
    </ligand>
</feature>
<dbReference type="Gene3D" id="1.10.1040.10">
    <property type="entry name" value="N-(1-d-carboxylethyl)-l-norvaline Dehydrogenase, domain 2"/>
    <property type="match status" value="1"/>
</dbReference>
<feature type="binding site" evidence="13">
    <location>
        <position position="245"/>
    </location>
    <ligand>
        <name>sn-glycerol 3-phosphate</name>
        <dbReference type="ChEBI" id="CHEBI:57597"/>
    </ligand>
</feature>
<feature type="binding site" evidence="13">
    <location>
        <position position="256"/>
    </location>
    <ligand>
        <name>NADPH</name>
        <dbReference type="ChEBI" id="CHEBI:57783"/>
    </ligand>
</feature>
<evidence type="ECO:0000256" key="12">
    <source>
        <dbReference type="ARBA" id="ARBA00080511"/>
    </source>
</evidence>
<sequence length="334" mass="35963">MQECDFLVIGAGSWGTALAILLARNSHQVWLWGHDAAHTKELQQQRCNQRYLPEQSFPESLQAIDDLEAALKCAKHVLIVVPSGAFAEVVARIAPQLPEATGICWATKGLEQRTQQLLHQVAQQHFGKNKPMAVISGPTFAGEVAADLPTAMTIAADQLEYAESLAAYLRNAHCRVYTSTDMIGVQLGAAAKNVIAIAAGIADGMKLGANTRAALITRGLTEIMRLGVALGGQRETFMGLAGLGDLVLTCTDNQSRNRRFGYALAQGEGIQQAQQDIAQVVEGAHAAKQIVTLAQQHHIEMPISEQVNLVLQGQCTAQQAVHNLLSRDPKPEIE</sequence>
<comment type="caution">
    <text evidence="13">Lacks conserved residue(s) required for the propagation of feature annotation.</text>
</comment>
<feature type="domain" description="Glycerol-3-phosphate dehydrogenase NAD-dependent C-terminal" evidence="19">
    <location>
        <begin position="181"/>
        <end position="321"/>
    </location>
</feature>
<evidence type="ECO:0000256" key="3">
    <source>
        <dbReference type="ARBA" id="ARBA00022857"/>
    </source>
</evidence>
<evidence type="ECO:0000259" key="18">
    <source>
        <dbReference type="Pfam" id="PF01210"/>
    </source>
</evidence>
<dbReference type="GO" id="GO:0046167">
    <property type="term" value="P:glycerol-3-phosphate biosynthetic process"/>
    <property type="evidence" value="ECO:0007669"/>
    <property type="project" value="UniProtKB-UniRule"/>
</dbReference>
<evidence type="ECO:0000256" key="5">
    <source>
        <dbReference type="ARBA" id="ARBA00023027"/>
    </source>
</evidence>
<dbReference type="PIRSF" id="PIRSF000114">
    <property type="entry name" value="Glycerol-3-P_dh"/>
    <property type="match status" value="1"/>
</dbReference>
<dbReference type="SUPFAM" id="SSF48179">
    <property type="entry name" value="6-phosphogluconate dehydrogenase C-terminal domain-like"/>
    <property type="match status" value="1"/>
</dbReference>
<dbReference type="GO" id="GO:0141153">
    <property type="term" value="F:glycerol-3-phosphate dehydrogenase (NADP+) activity"/>
    <property type="evidence" value="ECO:0007669"/>
    <property type="project" value="RHEA"/>
</dbReference>
<dbReference type="OrthoDB" id="9812273at2"/>
<dbReference type="InterPro" id="IPR008927">
    <property type="entry name" value="6-PGluconate_DH-like_C_sf"/>
</dbReference>
<feature type="binding site" evidence="15">
    <location>
        <position position="108"/>
    </location>
    <ligand>
        <name>substrate</name>
    </ligand>
</feature>
<feature type="binding site" evidence="13">
    <location>
        <position position="256"/>
    </location>
    <ligand>
        <name>sn-glycerol 3-phosphate</name>
        <dbReference type="ChEBI" id="CHEBI:57597"/>
    </ligand>
</feature>
<comment type="catalytic activity">
    <reaction evidence="13">
        <text>sn-glycerol 3-phosphate + NAD(+) = dihydroxyacetone phosphate + NADH + H(+)</text>
        <dbReference type="Rhea" id="RHEA:11092"/>
        <dbReference type="ChEBI" id="CHEBI:15378"/>
        <dbReference type="ChEBI" id="CHEBI:57540"/>
        <dbReference type="ChEBI" id="CHEBI:57597"/>
        <dbReference type="ChEBI" id="CHEBI:57642"/>
        <dbReference type="ChEBI" id="CHEBI:57945"/>
        <dbReference type="EC" id="1.1.1.94"/>
    </reaction>
</comment>
<dbReference type="InterPro" id="IPR006168">
    <property type="entry name" value="G3P_DH_NAD-dep"/>
</dbReference>
<proteinExistence type="inferred from homology"/>
<dbReference type="AlphaFoldDB" id="A0A1H6FA66"/>
<dbReference type="PANTHER" id="PTHR11728">
    <property type="entry name" value="GLYCEROL-3-PHOSPHATE DEHYDROGENASE"/>
    <property type="match status" value="1"/>
</dbReference>
<feature type="binding site" evidence="13">
    <location>
        <position position="257"/>
    </location>
    <ligand>
        <name>sn-glycerol 3-phosphate</name>
        <dbReference type="ChEBI" id="CHEBI:57597"/>
    </ligand>
</feature>
<dbReference type="PROSITE" id="PS00957">
    <property type="entry name" value="NAD_G3PDH"/>
    <property type="match status" value="1"/>
</dbReference>
<feature type="binding site" evidence="16">
    <location>
        <position position="256"/>
    </location>
    <ligand>
        <name>NAD(+)</name>
        <dbReference type="ChEBI" id="CHEBI:57540"/>
    </ligand>
</feature>
<dbReference type="HAMAP" id="MF_00394">
    <property type="entry name" value="NAD_Glyc3P_dehydrog"/>
    <property type="match status" value="1"/>
</dbReference>
<evidence type="ECO:0000256" key="8">
    <source>
        <dbReference type="ARBA" id="ARBA00023264"/>
    </source>
</evidence>
<dbReference type="EMBL" id="FMSV02000512">
    <property type="protein sequence ID" value="SEH06992.1"/>
    <property type="molecule type" value="Genomic_DNA"/>
</dbReference>
<evidence type="ECO:0000256" key="13">
    <source>
        <dbReference type="HAMAP-Rule" id="MF_00394"/>
    </source>
</evidence>
<dbReference type="Gene3D" id="3.40.50.720">
    <property type="entry name" value="NAD(P)-binding Rossmann-like Domain"/>
    <property type="match status" value="1"/>
</dbReference>
<dbReference type="InterPro" id="IPR013328">
    <property type="entry name" value="6PGD_dom2"/>
</dbReference>
<dbReference type="PRINTS" id="PR00077">
    <property type="entry name" value="GPDHDRGNASE"/>
</dbReference>
<dbReference type="Pfam" id="PF07479">
    <property type="entry name" value="NAD_Gly3P_dh_C"/>
    <property type="match status" value="1"/>
</dbReference>
<feature type="binding site" evidence="13">
    <location>
        <position position="139"/>
    </location>
    <ligand>
        <name>sn-glycerol 3-phosphate</name>
        <dbReference type="ChEBI" id="CHEBI:57597"/>
    </ligand>
</feature>
<dbReference type="RefSeq" id="WP_103920710.1">
    <property type="nucleotide sequence ID" value="NZ_FMSV02000512.1"/>
</dbReference>
<dbReference type="NCBIfam" id="NF000940">
    <property type="entry name" value="PRK00094.1-2"/>
    <property type="match status" value="1"/>
</dbReference>
<feature type="binding site" evidence="16">
    <location>
        <begin position="10"/>
        <end position="15"/>
    </location>
    <ligand>
        <name>NAD(+)</name>
        <dbReference type="ChEBI" id="CHEBI:57540"/>
    </ligand>
</feature>
<keyword evidence="6 13" id="KW-0443">Lipid metabolism</keyword>
<reference evidence="20 21" key="1">
    <citation type="submission" date="2016-10" db="EMBL/GenBank/DDBJ databases">
        <authorList>
            <person name="de Groot N.N."/>
        </authorList>
    </citation>
    <scope>NUCLEOTIDE SEQUENCE [LARGE SCALE GENOMIC DNA]</scope>
    <source>
        <strain evidence="20">MBHS1</strain>
    </source>
</reference>
<keyword evidence="4 13" id="KW-0560">Oxidoreductase</keyword>
<dbReference type="PANTHER" id="PTHR11728:SF1">
    <property type="entry name" value="GLYCEROL-3-PHOSPHATE DEHYDROGENASE [NAD(+)] 2, CHLOROPLASTIC"/>
    <property type="match status" value="1"/>
</dbReference>
<keyword evidence="13" id="KW-0547">Nucleotide-binding</keyword>
<feature type="binding site" evidence="13">
    <location>
        <position position="108"/>
    </location>
    <ligand>
        <name>NADPH</name>
        <dbReference type="ChEBI" id="CHEBI:57783"/>
    </ligand>
</feature>
<feature type="binding site" evidence="15">
    <location>
        <begin position="256"/>
        <end position="257"/>
    </location>
    <ligand>
        <name>substrate</name>
    </ligand>
</feature>
<dbReference type="EC" id="1.1.1.94" evidence="10 13"/>
<comment type="similarity">
    <text evidence="1 13 17">Belongs to the NAD-dependent glycerol-3-phosphate dehydrogenase family.</text>
</comment>
<protein>
    <recommendedName>
        <fullName evidence="11 13">Glycerol-3-phosphate dehydrogenase [NAD(P)+]</fullName>
        <ecNumber evidence="10 13">1.1.1.94</ecNumber>
    </recommendedName>
    <alternativeName>
        <fullName evidence="13">NAD(P)(+)-dependent glycerol-3-phosphate dehydrogenase</fullName>
    </alternativeName>
    <alternativeName>
        <fullName evidence="12 13">NAD(P)H-dependent dihydroxyacetone-phosphate reductase</fullName>
    </alternativeName>
</protein>
<evidence type="ECO:0000259" key="19">
    <source>
        <dbReference type="Pfam" id="PF07479"/>
    </source>
</evidence>
<feature type="binding site" evidence="13">
    <location>
        <position position="280"/>
    </location>
    <ligand>
        <name>NADPH</name>
        <dbReference type="ChEBI" id="CHEBI:57783"/>
    </ligand>
</feature>
<comment type="pathway">
    <text evidence="13">Membrane lipid metabolism; glycerophospholipid metabolism.</text>
</comment>
<feature type="binding site" evidence="13">
    <location>
        <position position="141"/>
    </location>
    <ligand>
        <name>NADPH</name>
        <dbReference type="ChEBI" id="CHEBI:57783"/>
    </ligand>
</feature>
<evidence type="ECO:0000313" key="21">
    <source>
        <dbReference type="Proteomes" id="UP000236724"/>
    </source>
</evidence>
<dbReference type="GO" id="GO:0046474">
    <property type="term" value="P:glycerophospholipid biosynthetic process"/>
    <property type="evidence" value="ECO:0007669"/>
    <property type="project" value="TreeGrafter"/>
</dbReference>
<feature type="binding site" evidence="13">
    <location>
        <position position="282"/>
    </location>
    <ligand>
        <name>NADPH</name>
        <dbReference type="ChEBI" id="CHEBI:57783"/>
    </ligand>
</feature>
<feature type="binding site" evidence="13">
    <location>
        <position position="255"/>
    </location>
    <ligand>
        <name>sn-glycerol 3-phosphate</name>
        <dbReference type="ChEBI" id="CHEBI:57597"/>
    </ligand>
</feature>
<organism evidence="20 21">
    <name type="scientific">Candidatus Venteria ishoeyi</name>
    <dbReference type="NCBI Taxonomy" id="1899563"/>
    <lineage>
        <taxon>Bacteria</taxon>
        <taxon>Pseudomonadati</taxon>
        <taxon>Pseudomonadota</taxon>
        <taxon>Gammaproteobacteria</taxon>
        <taxon>Thiotrichales</taxon>
        <taxon>Thiotrichaceae</taxon>
        <taxon>Venteria</taxon>
    </lineage>
</organism>
<feature type="binding site" evidence="13">
    <location>
        <position position="137"/>
    </location>
    <ligand>
        <name>sn-glycerol 3-phosphate</name>
        <dbReference type="ChEBI" id="CHEBI:57597"/>
    </ligand>
</feature>
<keyword evidence="2 13" id="KW-0444">Lipid biosynthesis</keyword>
<name>A0A1H6FA66_9GAMM</name>
<dbReference type="InterPro" id="IPR006109">
    <property type="entry name" value="G3P_DH_NAD-dep_C"/>
</dbReference>
<dbReference type="GO" id="GO:0005975">
    <property type="term" value="P:carbohydrate metabolic process"/>
    <property type="evidence" value="ECO:0007669"/>
    <property type="project" value="InterPro"/>
</dbReference>
<dbReference type="SUPFAM" id="SSF51735">
    <property type="entry name" value="NAD(P)-binding Rossmann-fold domains"/>
    <property type="match status" value="1"/>
</dbReference>
<feature type="domain" description="Glycerol-3-phosphate dehydrogenase NAD-dependent N-terminal" evidence="18">
    <location>
        <begin position="8"/>
        <end position="160"/>
    </location>
</feature>
<keyword evidence="5 13" id="KW-0520">NAD</keyword>
<feature type="binding site" evidence="13">
    <location>
        <position position="192"/>
    </location>
    <ligand>
        <name>sn-glycerol 3-phosphate</name>
        <dbReference type="ChEBI" id="CHEBI:57597"/>
    </ligand>
</feature>
<dbReference type="Pfam" id="PF01210">
    <property type="entry name" value="NAD_Gly3P_dh_N"/>
    <property type="match status" value="1"/>
</dbReference>
<evidence type="ECO:0000256" key="6">
    <source>
        <dbReference type="ARBA" id="ARBA00023098"/>
    </source>
</evidence>
<keyword evidence="13" id="KW-0963">Cytoplasm</keyword>
<dbReference type="GO" id="GO:0141152">
    <property type="term" value="F:glycerol-3-phosphate dehydrogenase (NAD+) activity"/>
    <property type="evidence" value="ECO:0007669"/>
    <property type="project" value="RHEA"/>
</dbReference>
<feature type="binding site" evidence="13">
    <location>
        <position position="14"/>
    </location>
    <ligand>
        <name>NADPH</name>
        <dbReference type="ChEBI" id="CHEBI:57783"/>
    </ligand>
</feature>
<evidence type="ECO:0000256" key="1">
    <source>
        <dbReference type="ARBA" id="ARBA00011009"/>
    </source>
</evidence>
<evidence type="ECO:0000256" key="10">
    <source>
        <dbReference type="ARBA" id="ARBA00066687"/>
    </source>
</evidence>
<evidence type="ECO:0000256" key="15">
    <source>
        <dbReference type="PIRSR" id="PIRSR000114-2"/>
    </source>
</evidence>
<evidence type="ECO:0000256" key="14">
    <source>
        <dbReference type="PIRSR" id="PIRSR000114-1"/>
    </source>
</evidence>
<feature type="binding site" evidence="13">
    <location>
        <position position="108"/>
    </location>
    <ligand>
        <name>sn-glycerol 3-phosphate</name>
        <dbReference type="ChEBI" id="CHEBI:57597"/>
    </ligand>
</feature>
<dbReference type="Proteomes" id="UP000236724">
    <property type="component" value="Unassembled WGS sequence"/>
</dbReference>
<dbReference type="NCBIfam" id="NF000942">
    <property type="entry name" value="PRK00094.1-4"/>
    <property type="match status" value="1"/>
</dbReference>
<evidence type="ECO:0000256" key="17">
    <source>
        <dbReference type="RuleBase" id="RU000437"/>
    </source>
</evidence>
<keyword evidence="3 13" id="KW-0521">NADP</keyword>
<comment type="function">
    <text evidence="13">Catalyzes the reduction of the glycolytic intermediate dihydroxyacetone phosphate (DHAP) to sn-glycerol 3-phosphate (G3P), the key precursor for phospholipid synthesis.</text>
</comment>
<dbReference type="GO" id="GO:0005829">
    <property type="term" value="C:cytosol"/>
    <property type="evidence" value="ECO:0007669"/>
    <property type="project" value="TreeGrafter"/>
</dbReference>
<feature type="binding site" evidence="13">
    <location>
        <position position="34"/>
    </location>
    <ligand>
        <name>NADPH</name>
        <dbReference type="ChEBI" id="CHEBI:57783"/>
    </ligand>
</feature>
<dbReference type="FunFam" id="1.10.1040.10:FF:000001">
    <property type="entry name" value="Glycerol-3-phosphate dehydrogenase [NAD(P)+]"/>
    <property type="match status" value="1"/>
</dbReference>
<evidence type="ECO:0000313" key="20">
    <source>
        <dbReference type="EMBL" id="SEH06992.1"/>
    </source>
</evidence>
<dbReference type="GO" id="GO:0046168">
    <property type="term" value="P:glycerol-3-phosphate catabolic process"/>
    <property type="evidence" value="ECO:0007669"/>
    <property type="project" value="InterPro"/>
</dbReference>
<evidence type="ECO:0000256" key="16">
    <source>
        <dbReference type="PIRSR" id="PIRSR000114-3"/>
    </source>
</evidence>
<dbReference type="GO" id="GO:0051287">
    <property type="term" value="F:NAD binding"/>
    <property type="evidence" value="ECO:0007669"/>
    <property type="project" value="InterPro"/>
</dbReference>
<keyword evidence="8 13" id="KW-1208">Phospholipid metabolism</keyword>
<keyword evidence="7 13" id="KW-0594">Phospholipid biosynthesis</keyword>
<comment type="catalytic activity">
    <reaction evidence="9">
        <text>sn-glycerol 3-phosphate + NADP(+) = dihydroxyacetone phosphate + NADPH + H(+)</text>
        <dbReference type="Rhea" id="RHEA:11096"/>
        <dbReference type="ChEBI" id="CHEBI:15378"/>
        <dbReference type="ChEBI" id="CHEBI:57597"/>
        <dbReference type="ChEBI" id="CHEBI:57642"/>
        <dbReference type="ChEBI" id="CHEBI:57783"/>
        <dbReference type="ChEBI" id="CHEBI:58349"/>
        <dbReference type="EC" id="1.1.1.94"/>
    </reaction>
    <physiologicalReaction direction="right-to-left" evidence="9">
        <dbReference type="Rhea" id="RHEA:11098"/>
    </physiologicalReaction>
</comment>
<feature type="active site" description="Proton acceptor" evidence="13 14">
    <location>
        <position position="192"/>
    </location>
</feature>